<evidence type="ECO:0000313" key="2">
    <source>
        <dbReference type="Proteomes" id="UP001196765"/>
    </source>
</evidence>
<reference evidence="1" key="1">
    <citation type="submission" date="2021-06" db="EMBL/GenBank/DDBJ databases">
        <title>Collection of gut derived symbiotic bacterial strains cultured from healthy donors.</title>
        <authorList>
            <person name="Lin H."/>
            <person name="Littmann E."/>
            <person name="Pamer E.G."/>
        </authorList>
    </citation>
    <scope>NUCLEOTIDE SEQUENCE</scope>
    <source>
        <strain evidence="1">MSK.21.74</strain>
    </source>
</reference>
<protein>
    <recommendedName>
        <fullName evidence="3">DUF262 domain-containing protein</fullName>
    </recommendedName>
</protein>
<dbReference type="AlphaFoldDB" id="A0AAW4N4W6"/>
<proteinExistence type="predicted"/>
<organism evidence="1 2">
    <name type="scientific">Segatella copri</name>
    <dbReference type="NCBI Taxonomy" id="165179"/>
    <lineage>
        <taxon>Bacteria</taxon>
        <taxon>Pseudomonadati</taxon>
        <taxon>Bacteroidota</taxon>
        <taxon>Bacteroidia</taxon>
        <taxon>Bacteroidales</taxon>
        <taxon>Prevotellaceae</taxon>
        <taxon>Segatella</taxon>
    </lineage>
</organism>
<evidence type="ECO:0000313" key="1">
    <source>
        <dbReference type="EMBL" id="MBV3389118.1"/>
    </source>
</evidence>
<accession>A0AAW4N4W6</accession>
<comment type="caution">
    <text evidence="1">The sequence shown here is derived from an EMBL/GenBank/DDBJ whole genome shotgun (WGS) entry which is preliminary data.</text>
</comment>
<dbReference type="Proteomes" id="UP001196765">
    <property type="component" value="Unassembled WGS sequence"/>
</dbReference>
<gene>
    <name evidence="1" type="ORF">KSW82_15430</name>
</gene>
<evidence type="ECO:0008006" key="3">
    <source>
        <dbReference type="Google" id="ProtNLM"/>
    </source>
</evidence>
<dbReference type="EMBL" id="JAHOEI010000102">
    <property type="protein sequence ID" value="MBV3389118.1"/>
    <property type="molecule type" value="Genomic_DNA"/>
</dbReference>
<name>A0AAW4N4W6_9BACT</name>
<sequence>MKKGSSTRLGWLYCGRKAWTTACLLTEGETEDKGTWYVIPKNCIMMKLKILDRKEGWILAKVSLLDYIEALSEQNFNYDIQRGIVNNPFLDSILDAVVEKKSLPPISLVTQKKESSSDVVEICSFNILDGLQRTYRLWIYYKLAELAIGRHNFDYKAITKEFRNTCDKYTMAVSPRQVRNLFKKENSINVWNLKDKYSAFDLYMYIWMDLTTEEEIKQMLILNAGQKPMNLNHQFELMYMRLFEEHIFDDDKIKILRSKDGKVTQRIIGNYMMSSVIIGALSLLNMKPMRLSRDMIYKDSNVVSDYSLPSVEDVFTTNFIQTFLCLLFKLDTKISSDKFASDWFAKDTTLAGIMAGIGVHINSINNSPSEILQKMEFCIEKIHSAEDFSLMEYTKVYDGLSGAKINIGMSVRKAVMLYTEYLLDGKHPSWIMAFDMSMKK</sequence>